<feature type="domain" description="Mur ligase C-terminal" evidence="4">
    <location>
        <begin position="340"/>
        <end position="468"/>
    </location>
</feature>
<dbReference type="SUPFAM" id="SSF53623">
    <property type="entry name" value="MurD-like peptide ligases, catalytic domain"/>
    <property type="match status" value="1"/>
</dbReference>
<dbReference type="GO" id="GO:0005737">
    <property type="term" value="C:cytoplasm"/>
    <property type="evidence" value="ECO:0007669"/>
    <property type="project" value="UniProtKB-SubCell"/>
</dbReference>
<dbReference type="GO" id="GO:0009252">
    <property type="term" value="P:peptidoglycan biosynthetic process"/>
    <property type="evidence" value="ECO:0007669"/>
    <property type="project" value="UniProtKB-UniPathway"/>
</dbReference>
<dbReference type="InterPro" id="IPR004101">
    <property type="entry name" value="Mur_ligase_C"/>
</dbReference>
<name>A0A6N4A801_OENOE</name>
<dbReference type="PANTHER" id="PTHR23135:SF4">
    <property type="entry name" value="UDP-N-ACETYLMURAMOYL-L-ALANYL-D-GLUTAMATE--2,6-DIAMINOPIMELATE LIGASE MURE HOMOLOG, CHLOROPLASTIC"/>
    <property type="match status" value="1"/>
</dbReference>
<dbReference type="GO" id="GO:0016881">
    <property type="term" value="F:acid-amino acid ligase activity"/>
    <property type="evidence" value="ECO:0007669"/>
    <property type="project" value="InterPro"/>
</dbReference>
<keyword evidence="7" id="KW-0436">Ligase</keyword>
<dbReference type="Proteomes" id="UP000294726">
    <property type="component" value="Chromosome"/>
</dbReference>
<dbReference type="GO" id="GO:0005524">
    <property type="term" value="F:ATP binding"/>
    <property type="evidence" value="ECO:0007669"/>
    <property type="project" value="InterPro"/>
</dbReference>
<evidence type="ECO:0000259" key="4">
    <source>
        <dbReference type="Pfam" id="PF02875"/>
    </source>
</evidence>
<dbReference type="EMBL" id="MLOK01000036">
    <property type="protein sequence ID" value="OIM21393.1"/>
    <property type="molecule type" value="Genomic_DNA"/>
</dbReference>
<dbReference type="Pfam" id="PF02875">
    <property type="entry name" value="Mur_ligase_C"/>
    <property type="match status" value="1"/>
</dbReference>
<dbReference type="InterPro" id="IPR013221">
    <property type="entry name" value="Mur_ligase_cen"/>
</dbReference>
<feature type="domain" description="Mur ligase central" evidence="5">
    <location>
        <begin position="115"/>
        <end position="318"/>
    </location>
</feature>
<dbReference type="SUPFAM" id="SSF53244">
    <property type="entry name" value="MurD-like peptide ligases, peptide-binding domain"/>
    <property type="match status" value="1"/>
</dbReference>
<dbReference type="Proteomes" id="UP000181728">
    <property type="component" value="Unassembled WGS sequence"/>
</dbReference>
<dbReference type="EC" id="6.3.2.-" evidence="7"/>
<keyword evidence="3" id="KW-0132">Cell division</keyword>
<dbReference type="Pfam" id="PF08245">
    <property type="entry name" value="Mur_ligase_M"/>
    <property type="match status" value="1"/>
</dbReference>
<evidence type="ECO:0000313" key="8">
    <source>
        <dbReference type="Proteomes" id="UP000181728"/>
    </source>
</evidence>
<dbReference type="GO" id="GO:0008360">
    <property type="term" value="P:regulation of cell shape"/>
    <property type="evidence" value="ECO:0007669"/>
    <property type="project" value="UniProtKB-KW"/>
</dbReference>
<evidence type="ECO:0000313" key="6">
    <source>
        <dbReference type="EMBL" id="OIM21393.1"/>
    </source>
</evidence>
<evidence type="ECO:0000259" key="5">
    <source>
        <dbReference type="Pfam" id="PF08245"/>
    </source>
</evidence>
<accession>A0A6N4A801</accession>
<evidence type="ECO:0000313" key="7">
    <source>
        <dbReference type="EMBL" id="VDB97996.1"/>
    </source>
</evidence>
<organism evidence="6 8">
    <name type="scientific">Oenococcus oeni</name>
    <name type="common">Leuconostoc oenos</name>
    <dbReference type="NCBI Taxonomy" id="1247"/>
    <lineage>
        <taxon>Bacteria</taxon>
        <taxon>Bacillati</taxon>
        <taxon>Bacillota</taxon>
        <taxon>Bacilli</taxon>
        <taxon>Lactobacillales</taxon>
        <taxon>Lactobacillaceae</taxon>
        <taxon>Oenococcus</taxon>
    </lineage>
</organism>
<dbReference type="RefSeq" id="WP_032818786.1">
    <property type="nucleotide sequence ID" value="NZ_LR031358.1"/>
</dbReference>
<dbReference type="AlphaFoldDB" id="A0A6N4A801"/>
<protein>
    <submittedName>
        <fullName evidence="6">UDP-N-acetylmuramyl peptide synthase</fullName>
    </submittedName>
    <submittedName>
        <fullName evidence="7">UDP-N-acetylmuramyl-tripeptide synthetase</fullName>
        <ecNumber evidence="7">6.3.2.-</ecNumber>
    </submittedName>
</protein>
<dbReference type="PANTHER" id="PTHR23135">
    <property type="entry name" value="MUR LIGASE FAMILY MEMBER"/>
    <property type="match status" value="1"/>
</dbReference>
<evidence type="ECO:0000256" key="2">
    <source>
        <dbReference type="ARBA" id="ARBA00005898"/>
    </source>
</evidence>
<dbReference type="InterPro" id="IPR036615">
    <property type="entry name" value="Mur_ligase_C_dom_sf"/>
</dbReference>
<evidence type="ECO:0000313" key="9">
    <source>
        <dbReference type="Proteomes" id="UP000294726"/>
    </source>
</evidence>
<evidence type="ECO:0000256" key="3">
    <source>
        <dbReference type="RuleBase" id="RU004135"/>
    </source>
</evidence>
<dbReference type="UniPathway" id="UPA00219"/>
<dbReference type="GO" id="GO:0071555">
    <property type="term" value="P:cell wall organization"/>
    <property type="evidence" value="ECO:0007669"/>
    <property type="project" value="UniProtKB-KW"/>
</dbReference>
<keyword evidence="3" id="KW-0573">Peptidoglycan synthesis</keyword>
<proteinExistence type="inferred from homology"/>
<dbReference type="InterPro" id="IPR005761">
    <property type="entry name" value="UDP-N-AcMur-Glu-dNH2Pim_ligase"/>
</dbReference>
<dbReference type="GO" id="GO:0051301">
    <property type="term" value="P:cell division"/>
    <property type="evidence" value="ECO:0007669"/>
    <property type="project" value="UniProtKB-KW"/>
</dbReference>
<reference evidence="6 8" key="1">
    <citation type="journal article" date="2016" name="BMC Genomics">
        <title>Consensus pan-genome assembly of the specialised wine bacterium Oenococcus oeni.</title>
        <authorList>
            <person name="Sternes P.R."/>
            <person name="Borneman A.R."/>
        </authorList>
    </citation>
    <scope>NUCLEOTIDE SEQUENCE [LARGE SCALE GENOMIC DNA]</scope>
    <source>
        <strain evidence="6 8">AWRIB661</strain>
    </source>
</reference>
<dbReference type="Gene3D" id="3.40.1190.10">
    <property type="entry name" value="Mur-like, catalytic domain"/>
    <property type="match status" value="1"/>
</dbReference>
<sequence>MREDFTNEIVTESLNEAGILVEKPSEIRRRFDDLQFDSRKVTKKNTLFVVKGAFKIEYLTASLLDKISGIVTSRTEKIDLPNLPHWIVSNSQIALAVLSAEFFGHPEKKLKILGITGTKGKTSSTYMAYSLLDRLTNHQTAMFSTIDTFLGRGIKFKSELTTPESYELFSNMKKALDNGNKYLVMEVSSQSYLKNRVFGIHFKVGAFLNISPDHIGINEHPTFADYLAHKKMLAENSDVFVSNIDDAHGQEFIDHAKSFGAKTVSVSENKKADVNFHIKKADLDESVFYLTEKGNSQEFLLDIPGVFNIYNASVAIAMVREMGFKPEKAKKALAELQIPGRMVKIKTKSHGLIIVDYAHNGQAVTTLLTFLKSQHQGGKIIIVLGSPGDKGEDRRSQFGEVISKFVDVAYLTTDDPGTEDPHQINNQIRKAISNPDVELHEELDRSKAIQEAIKKANINDLVVLAAKGEDAFQKTNHVDVPYLGDKKVAEEFLAEIEKV</sequence>
<evidence type="ECO:0000256" key="1">
    <source>
        <dbReference type="ARBA" id="ARBA00004752"/>
    </source>
</evidence>
<dbReference type="Gene3D" id="3.90.190.20">
    <property type="entry name" value="Mur ligase, C-terminal domain"/>
    <property type="match status" value="1"/>
</dbReference>
<dbReference type="EMBL" id="LR031358">
    <property type="protein sequence ID" value="VDB97996.1"/>
    <property type="molecule type" value="Genomic_DNA"/>
</dbReference>
<dbReference type="InterPro" id="IPR036565">
    <property type="entry name" value="Mur-like_cat_sf"/>
</dbReference>
<comment type="similarity">
    <text evidence="2">Belongs to the MurCDEF family. MurE subfamily.</text>
</comment>
<reference evidence="7 9" key="2">
    <citation type="submission" date="2018-08" db="EMBL/GenBank/DDBJ databases">
        <authorList>
            <person name="Lorentzen P. G. S. M."/>
        </authorList>
    </citation>
    <scope>NUCLEOTIDE SEQUENCE [LARGE SCALE GENOMIC DNA]</scope>
    <source>
        <strain evidence="7 9">CRBO_1381</strain>
    </source>
</reference>
<keyword evidence="3" id="KW-0961">Cell wall biogenesis/degradation</keyword>
<comment type="pathway">
    <text evidence="1 3">Cell wall biogenesis; peptidoglycan biosynthesis.</text>
</comment>
<dbReference type="NCBIfam" id="TIGR01085">
    <property type="entry name" value="murE"/>
    <property type="match status" value="1"/>
</dbReference>
<keyword evidence="3" id="KW-0131">Cell cycle</keyword>
<gene>
    <name evidence="7" type="primary">murE</name>
    <name evidence="6" type="ORF">ATX59_04260</name>
    <name evidence="7" type="ORF">OENI_0865</name>
</gene>
<comment type="subcellular location">
    <subcellularLocation>
        <location evidence="3">Cytoplasm</location>
    </subcellularLocation>
</comment>
<keyword evidence="3" id="KW-0133">Cell shape</keyword>